<accession>A0ABS2I763</accession>
<keyword evidence="2" id="KW-0812">Transmembrane</keyword>
<feature type="transmembrane region" description="Helical" evidence="2">
    <location>
        <begin position="47"/>
        <end position="66"/>
    </location>
</feature>
<keyword evidence="4" id="KW-1185">Reference proteome</keyword>
<dbReference type="Proteomes" id="UP000712045">
    <property type="component" value="Unassembled WGS sequence"/>
</dbReference>
<reference evidence="3 4" key="1">
    <citation type="submission" date="2021-02" db="EMBL/GenBank/DDBJ databases">
        <title>Genome Streptomyces sp. RHZ10.</title>
        <authorList>
            <person name="Besaury L."/>
        </authorList>
    </citation>
    <scope>NUCLEOTIDE SEQUENCE [LARGE SCALE GENOMIC DNA]</scope>
    <source>
        <strain evidence="3 4">RHZ10</strain>
    </source>
</reference>
<evidence type="ECO:0000256" key="2">
    <source>
        <dbReference type="SAM" id="Phobius"/>
    </source>
</evidence>
<dbReference type="EMBL" id="JAFEUF010000504">
    <property type="protein sequence ID" value="MBM7058991.1"/>
    <property type="molecule type" value="Genomic_DNA"/>
</dbReference>
<proteinExistence type="predicted"/>
<comment type="caution">
    <text evidence="3">The sequence shown here is derived from an EMBL/GenBank/DDBJ whole genome shotgun (WGS) entry which is preliminary data.</text>
</comment>
<organism evidence="3 4">
    <name type="scientific">Streptomyces durocortorensis</name>
    <dbReference type="NCBI Taxonomy" id="2811104"/>
    <lineage>
        <taxon>Bacteria</taxon>
        <taxon>Bacillati</taxon>
        <taxon>Actinomycetota</taxon>
        <taxon>Actinomycetes</taxon>
        <taxon>Kitasatosporales</taxon>
        <taxon>Streptomycetaceae</taxon>
        <taxon>Streptomyces</taxon>
    </lineage>
</organism>
<gene>
    <name evidence="3" type="ORF">JS521_35745</name>
</gene>
<sequence>RERQQPAVVGAESGVLGEEESPGLTARDGLGRPLPELARTGTASTAWTAWTGAAAGALLLAGAALLRYAHRARRAGG</sequence>
<name>A0ABS2I763_9ACTN</name>
<evidence type="ECO:0000313" key="4">
    <source>
        <dbReference type="Proteomes" id="UP000712045"/>
    </source>
</evidence>
<evidence type="ECO:0000313" key="3">
    <source>
        <dbReference type="EMBL" id="MBM7058991.1"/>
    </source>
</evidence>
<protein>
    <submittedName>
        <fullName evidence="3">LPXTG cell wall anchor domain-containing protein</fullName>
    </submittedName>
</protein>
<dbReference type="RefSeq" id="WP_205087004.1">
    <property type="nucleotide sequence ID" value="NZ_JAFEUF010000504.1"/>
</dbReference>
<feature type="region of interest" description="Disordered" evidence="1">
    <location>
        <begin position="1"/>
        <end position="33"/>
    </location>
</feature>
<evidence type="ECO:0000256" key="1">
    <source>
        <dbReference type="SAM" id="MobiDB-lite"/>
    </source>
</evidence>
<keyword evidence="2" id="KW-0472">Membrane</keyword>
<feature type="non-terminal residue" evidence="3">
    <location>
        <position position="1"/>
    </location>
</feature>
<dbReference type="NCBIfam" id="TIGR01167">
    <property type="entry name" value="LPXTG_anchor"/>
    <property type="match status" value="1"/>
</dbReference>
<keyword evidence="2" id="KW-1133">Transmembrane helix</keyword>